<dbReference type="RefSeq" id="WP_150609538.1">
    <property type="nucleotide sequence ID" value="NZ_CABPRY010000006.1"/>
</dbReference>
<gene>
    <name evidence="2" type="ORF">PCE31107_03047</name>
</gene>
<dbReference type="InterPro" id="IPR041883">
    <property type="entry name" value="PilM_N-ter"/>
</dbReference>
<evidence type="ECO:0000313" key="3">
    <source>
        <dbReference type="Proteomes" id="UP000396788"/>
    </source>
</evidence>
<keyword evidence="1" id="KW-0732">Signal</keyword>
<evidence type="ECO:0008006" key="4">
    <source>
        <dbReference type="Google" id="ProtNLM"/>
    </source>
</evidence>
<dbReference type="EMBL" id="CABPRY010000006">
    <property type="protein sequence ID" value="VVE18957.1"/>
    <property type="molecule type" value="Genomic_DNA"/>
</dbReference>
<dbReference type="AlphaFoldDB" id="A0A5E4W208"/>
<sequence>MRLMALLVLAVLTSTLAYQTATFQAIKPTAQEISVNDAAAQFLSYRSAVMAFMTDNPAFTGTIQPSQLSAYSPKYSSVFIAKFAASNAVTVSGTGRLITTYAALPTGTLQQVLVRSENDASIGLSAGSTWIACASGVNTAPQPLNVTVPTGDVVSVVKTGN</sequence>
<feature type="chain" id="PRO_5022890789" description="Type IV pilus biogenesis protein PilM" evidence="1">
    <location>
        <begin position="18"/>
        <end position="161"/>
    </location>
</feature>
<evidence type="ECO:0000313" key="2">
    <source>
        <dbReference type="EMBL" id="VVE18957.1"/>
    </source>
</evidence>
<accession>A0A5E4W208</accession>
<name>A0A5E4W208_9BURK</name>
<proteinExistence type="predicted"/>
<evidence type="ECO:0000256" key="1">
    <source>
        <dbReference type="SAM" id="SignalP"/>
    </source>
</evidence>
<dbReference type="Pfam" id="PF07419">
    <property type="entry name" value="PilM"/>
    <property type="match status" value="1"/>
</dbReference>
<reference evidence="2 3" key="1">
    <citation type="submission" date="2019-08" db="EMBL/GenBank/DDBJ databases">
        <authorList>
            <person name="Peeters C."/>
        </authorList>
    </citation>
    <scope>NUCLEOTIDE SEQUENCE [LARGE SCALE GENOMIC DNA]</scope>
    <source>
        <strain evidence="2 3">LMG 31107</strain>
    </source>
</reference>
<dbReference type="Gene3D" id="3.30.1300.90">
    <property type="entry name" value="PilM protein, N-terminal domain"/>
    <property type="match status" value="1"/>
</dbReference>
<dbReference type="InterPro" id="IPR009987">
    <property type="entry name" value="IM_PilM"/>
</dbReference>
<protein>
    <recommendedName>
        <fullName evidence="4">Type IV pilus biogenesis protein PilM</fullName>
    </recommendedName>
</protein>
<organism evidence="2 3">
    <name type="scientific">Pandoraea cepalis</name>
    <dbReference type="NCBI Taxonomy" id="2508294"/>
    <lineage>
        <taxon>Bacteria</taxon>
        <taxon>Pseudomonadati</taxon>
        <taxon>Pseudomonadota</taxon>
        <taxon>Betaproteobacteria</taxon>
        <taxon>Burkholderiales</taxon>
        <taxon>Burkholderiaceae</taxon>
        <taxon>Pandoraea</taxon>
    </lineage>
</organism>
<dbReference type="Proteomes" id="UP000396788">
    <property type="component" value="Unassembled WGS sequence"/>
</dbReference>
<feature type="signal peptide" evidence="1">
    <location>
        <begin position="1"/>
        <end position="17"/>
    </location>
</feature>